<name>A0ABX6R7L3_PSEMX</name>
<evidence type="ECO:0000313" key="3">
    <source>
        <dbReference type="Proteomes" id="UP000515506"/>
    </source>
</evidence>
<protein>
    <recommendedName>
        <fullName evidence="4">DUF4852 domain-containing protein</fullName>
    </recommendedName>
</protein>
<keyword evidence="3" id="KW-1185">Reference proteome</keyword>
<dbReference type="Proteomes" id="UP000515506">
    <property type="component" value="Chromosome"/>
</dbReference>
<feature type="compositionally biased region" description="Polar residues" evidence="1">
    <location>
        <begin position="1"/>
        <end position="18"/>
    </location>
</feature>
<sequence length="232" mass="25830">MPQQEASDSSSPADTTRPASPAGSAADATPPAVRFGDRQLDHPDDLQILMLAYRLEGRTPPIDEWASSQYRVKYADEFKRPSLLKEEQERLQGIYDGTAEVGRLRLNVNAQFGEYDAGRGGYYLDAFMPGSAFSFDAQPSPEIQRQRITLQVDNPEELNFWPLDAARAQDVLTRNSGLRSVVLDSRFLITGVSRRSEGLIIKARLLGYTIGSDHYNRPATFGEVNFDGQGER</sequence>
<organism evidence="2 3">
    <name type="scientific">Pseudoxanthomonas mexicana</name>
    <dbReference type="NCBI Taxonomy" id="128785"/>
    <lineage>
        <taxon>Bacteria</taxon>
        <taxon>Pseudomonadati</taxon>
        <taxon>Pseudomonadota</taxon>
        <taxon>Gammaproteobacteria</taxon>
        <taxon>Lysobacterales</taxon>
        <taxon>Lysobacteraceae</taxon>
        <taxon>Pseudoxanthomonas</taxon>
    </lineage>
</organism>
<gene>
    <name evidence="2" type="ORF">H4W19_12755</name>
</gene>
<proteinExistence type="predicted"/>
<feature type="region of interest" description="Disordered" evidence="1">
    <location>
        <begin position="1"/>
        <end position="39"/>
    </location>
</feature>
<evidence type="ECO:0000313" key="2">
    <source>
        <dbReference type="EMBL" id="QND79225.1"/>
    </source>
</evidence>
<dbReference type="RefSeq" id="WP_185894591.1">
    <property type="nucleotide sequence ID" value="NZ_CP060028.1"/>
</dbReference>
<evidence type="ECO:0000256" key="1">
    <source>
        <dbReference type="SAM" id="MobiDB-lite"/>
    </source>
</evidence>
<accession>A0ABX6R7L3</accession>
<evidence type="ECO:0008006" key="4">
    <source>
        <dbReference type="Google" id="ProtNLM"/>
    </source>
</evidence>
<reference evidence="2 3" key="1">
    <citation type="submission" date="2020-08" db="EMBL/GenBank/DDBJ databases">
        <title>Streptomycin resistant and MDR strain, P. mexicana.</title>
        <authorList>
            <person name="Ganesh-kumar S."/>
            <person name="Zhe T."/>
            <person name="Yu Z."/>
            <person name="Min Y."/>
        </authorList>
    </citation>
    <scope>NUCLEOTIDE SEQUENCE [LARGE SCALE GENOMIC DNA]</scope>
    <source>
        <strain evidence="2 3">GTZY</strain>
    </source>
</reference>
<dbReference type="EMBL" id="CP060028">
    <property type="protein sequence ID" value="QND79225.1"/>
    <property type="molecule type" value="Genomic_DNA"/>
</dbReference>